<feature type="domain" description="Apple" evidence="2">
    <location>
        <begin position="107"/>
        <end position="187"/>
    </location>
</feature>
<feature type="domain" description="Apple" evidence="2">
    <location>
        <begin position="5"/>
        <end position="82"/>
    </location>
</feature>
<dbReference type="PANTHER" id="PTHR47327:SF12">
    <property type="entry name" value="APPLE DOMAIN-CONTAINING PROTEIN"/>
    <property type="match status" value="1"/>
</dbReference>
<dbReference type="InterPro" id="IPR052774">
    <property type="entry name" value="Celegans_DevNeuronal_Protein"/>
</dbReference>
<organism evidence="3 4">
    <name type="scientific">Teladorsagia circumcincta</name>
    <name type="common">Brown stomach worm</name>
    <name type="synonym">Ostertagia circumcincta</name>
    <dbReference type="NCBI Taxonomy" id="45464"/>
    <lineage>
        <taxon>Eukaryota</taxon>
        <taxon>Metazoa</taxon>
        <taxon>Ecdysozoa</taxon>
        <taxon>Nematoda</taxon>
        <taxon>Chromadorea</taxon>
        <taxon>Rhabditida</taxon>
        <taxon>Rhabditina</taxon>
        <taxon>Rhabditomorpha</taxon>
        <taxon>Strongyloidea</taxon>
        <taxon>Trichostrongylidae</taxon>
        <taxon>Teladorsagia</taxon>
    </lineage>
</organism>
<dbReference type="PANTHER" id="PTHR47327">
    <property type="entry name" value="FI18240P1-RELATED"/>
    <property type="match status" value="1"/>
</dbReference>
<evidence type="ECO:0000313" key="3">
    <source>
        <dbReference type="EMBL" id="PIO65402.1"/>
    </source>
</evidence>
<dbReference type="PROSITE" id="PS50948">
    <property type="entry name" value="PAN"/>
    <property type="match status" value="2"/>
</dbReference>
<feature type="region of interest" description="Disordered" evidence="1">
    <location>
        <begin position="198"/>
        <end position="267"/>
    </location>
</feature>
<dbReference type="AlphaFoldDB" id="A0A2G9U6U5"/>
<accession>A0A2G9U6U5</accession>
<feature type="compositionally biased region" description="Polar residues" evidence="1">
    <location>
        <begin position="252"/>
        <end position="265"/>
    </location>
</feature>
<dbReference type="Proteomes" id="UP000230423">
    <property type="component" value="Unassembled WGS sequence"/>
</dbReference>
<gene>
    <name evidence="3" type="ORF">TELCIR_12933</name>
</gene>
<dbReference type="Gene3D" id="3.50.4.10">
    <property type="entry name" value="Hepatocyte Growth Factor"/>
    <property type="match status" value="2"/>
</dbReference>
<dbReference type="Pfam" id="PF00024">
    <property type="entry name" value="PAN_1"/>
    <property type="match status" value="2"/>
</dbReference>
<dbReference type="EMBL" id="KZ349047">
    <property type="protein sequence ID" value="PIO65402.1"/>
    <property type="molecule type" value="Genomic_DNA"/>
</dbReference>
<proteinExistence type="predicted"/>
<dbReference type="SUPFAM" id="SSF57414">
    <property type="entry name" value="Hairpin loop containing domain-like"/>
    <property type="match status" value="2"/>
</dbReference>
<keyword evidence="4" id="KW-1185">Reference proteome</keyword>
<evidence type="ECO:0000259" key="2">
    <source>
        <dbReference type="PROSITE" id="PS50948"/>
    </source>
</evidence>
<dbReference type="GO" id="GO:0009653">
    <property type="term" value="P:anatomical structure morphogenesis"/>
    <property type="evidence" value="ECO:0007669"/>
    <property type="project" value="TreeGrafter"/>
</dbReference>
<reference evidence="3 4" key="1">
    <citation type="submission" date="2015-09" db="EMBL/GenBank/DDBJ databases">
        <title>Draft genome of the parasitic nematode Teladorsagia circumcincta isolate WARC Sus (inbred).</title>
        <authorList>
            <person name="Mitreva M."/>
        </authorList>
    </citation>
    <scope>NUCLEOTIDE SEQUENCE [LARGE SCALE GENOMIC DNA]</scope>
    <source>
        <strain evidence="3 4">S</strain>
    </source>
</reference>
<dbReference type="OrthoDB" id="6423981at2759"/>
<dbReference type="SMART" id="SM00473">
    <property type="entry name" value="PAN_AP"/>
    <property type="match status" value="2"/>
</dbReference>
<dbReference type="InterPro" id="IPR003609">
    <property type="entry name" value="Pan_app"/>
</dbReference>
<evidence type="ECO:0000256" key="1">
    <source>
        <dbReference type="SAM" id="MobiDB-lite"/>
    </source>
</evidence>
<sequence length="367" mass="40870">MKLECFERARNHTLIGAVVVTLDDVSLQQCQHACLEAKKEGCRSFMYHYARERCFLNSEDRTTRDTTFFSVLDAIDYYHRTCYNKPSEGEKTRLSVQRRDSVFDDKCYETIKGKVLVGIVDQLIQGVATQAECLKRCQKSKDASDIVCKSAIYYEKEKECIIASQSRVDIPDLFIEDDQAVYMENTCLNDSGASMKKLQAMSETSSGTTAKTEEPSTEETTTSKRTESTTPSSLHDFSAPAPNRAAQETRKAPTSSGTVEQSGYDSPSDMVADHSIFDVVTTHATTTPTTTEKPTTTINAKVIDSYGEDAAVKKTAVDVGYGKRLRDSRVKECFKTRELCALSTSHIVDGGNMQDLDAIVYHNRNDC</sequence>
<protein>
    <submittedName>
        <fullName evidence="3">PAN domain protein</fullName>
    </submittedName>
</protein>
<dbReference type="CDD" id="cd01099">
    <property type="entry name" value="PAN_AP_HGF"/>
    <property type="match status" value="2"/>
</dbReference>
<evidence type="ECO:0000313" key="4">
    <source>
        <dbReference type="Proteomes" id="UP000230423"/>
    </source>
</evidence>
<name>A0A2G9U6U5_TELCI</name>